<dbReference type="Proteomes" id="UP001163115">
    <property type="component" value="Chromosome"/>
</dbReference>
<sequence>MSCNNWNNCGCSNNNWNSNCCTSNASNNCKPAVSDANMNACYRQGYAAGFKDGYETGFRDGFWTATGCTKNTVMGDTDTNCSCR</sequence>
<dbReference type="RefSeq" id="WP_024836729.1">
    <property type="nucleotide sequence ID" value="NZ_CP113524.1"/>
</dbReference>
<proteinExistence type="predicted"/>
<organism evidence="1 2">
    <name type="scientific">Lacrimispora xylanolytica</name>
    <dbReference type="NCBI Taxonomy" id="29375"/>
    <lineage>
        <taxon>Bacteria</taxon>
        <taxon>Bacillati</taxon>
        <taxon>Bacillota</taxon>
        <taxon>Clostridia</taxon>
        <taxon>Lachnospirales</taxon>
        <taxon>Lachnospiraceae</taxon>
        <taxon>Lacrimispora</taxon>
    </lineage>
</organism>
<keyword evidence="2" id="KW-1185">Reference proteome</keyword>
<dbReference type="EMBL" id="CP113524">
    <property type="protein sequence ID" value="WAJ25137.1"/>
    <property type="molecule type" value="Genomic_DNA"/>
</dbReference>
<evidence type="ECO:0000313" key="1">
    <source>
        <dbReference type="EMBL" id="WAJ25137.1"/>
    </source>
</evidence>
<gene>
    <name evidence="1" type="ORF">OW255_06400</name>
</gene>
<evidence type="ECO:0000313" key="2">
    <source>
        <dbReference type="Proteomes" id="UP001163115"/>
    </source>
</evidence>
<protein>
    <submittedName>
        <fullName evidence="1">Yae1 family protein</fullName>
    </submittedName>
</protein>
<accession>A0ABY7AHX4</accession>
<name>A0ABY7AHX4_9FIRM</name>
<reference evidence="1" key="1">
    <citation type="submission" date="2022-11" db="EMBL/GenBank/DDBJ databases">
        <title>Lacrimispora xylanolytica sy1, complete genome.</title>
        <authorList>
            <person name="Choi S."/>
        </authorList>
    </citation>
    <scope>NUCLEOTIDE SEQUENCE</scope>
    <source>
        <strain evidence="1">Sy1</strain>
    </source>
</reference>